<dbReference type="PANTHER" id="PTHR23407">
    <property type="entry name" value="ATPASE INHIBITOR/5-FORMYLTETRAHYDROFOLATE CYCLO-LIGASE"/>
    <property type="match status" value="1"/>
</dbReference>
<name>A0ABR8WF98_9BACL</name>
<keyword evidence="2 4" id="KW-0547">Nucleotide-binding</keyword>
<keyword evidence="5" id="KW-0436">Ligase</keyword>
<keyword evidence="4" id="KW-0460">Magnesium</keyword>
<organism evidence="5 6">
    <name type="scientific">Planococcus wigleyi</name>
    <dbReference type="NCBI Taxonomy" id="2762216"/>
    <lineage>
        <taxon>Bacteria</taxon>
        <taxon>Bacillati</taxon>
        <taxon>Bacillota</taxon>
        <taxon>Bacilli</taxon>
        <taxon>Bacillales</taxon>
        <taxon>Caryophanaceae</taxon>
        <taxon>Planococcus</taxon>
    </lineage>
</organism>
<evidence type="ECO:0000313" key="5">
    <source>
        <dbReference type="EMBL" id="MBD8015699.1"/>
    </source>
</evidence>
<accession>A0ABR8WF98</accession>
<evidence type="ECO:0000256" key="3">
    <source>
        <dbReference type="ARBA" id="ARBA00022840"/>
    </source>
</evidence>
<dbReference type="InterPro" id="IPR024185">
    <property type="entry name" value="FTHF_cligase-like_sf"/>
</dbReference>
<comment type="cofactor">
    <cofactor evidence="4">
        <name>Mg(2+)</name>
        <dbReference type="ChEBI" id="CHEBI:18420"/>
    </cofactor>
</comment>
<evidence type="ECO:0000256" key="2">
    <source>
        <dbReference type="ARBA" id="ARBA00022741"/>
    </source>
</evidence>
<gene>
    <name evidence="5" type="ORF">H9630_12795</name>
</gene>
<reference evidence="5 6" key="1">
    <citation type="submission" date="2020-08" db="EMBL/GenBank/DDBJ databases">
        <title>A Genomic Blueprint of the Chicken Gut Microbiome.</title>
        <authorList>
            <person name="Gilroy R."/>
            <person name="Ravi A."/>
            <person name="Getino M."/>
            <person name="Pursley I."/>
            <person name="Horton D.L."/>
            <person name="Alikhan N.-F."/>
            <person name="Baker D."/>
            <person name="Gharbi K."/>
            <person name="Hall N."/>
            <person name="Watson M."/>
            <person name="Adriaenssens E.M."/>
            <person name="Foster-Nyarko E."/>
            <person name="Jarju S."/>
            <person name="Secka A."/>
            <person name="Antonio M."/>
            <person name="Oren A."/>
            <person name="Chaudhuri R."/>
            <person name="La Ragione R.M."/>
            <person name="Hildebrand F."/>
            <person name="Pallen M.J."/>
        </authorList>
    </citation>
    <scope>NUCLEOTIDE SEQUENCE [LARGE SCALE GENOMIC DNA]</scope>
    <source>
        <strain evidence="5 6">Sa1BUA13</strain>
    </source>
</reference>
<keyword evidence="3 4" id="KW-0067">ATP-binding</keyword>
<evidence type="ECO:0000256" key="4">
    <source>
        <dbReference type="RuleBase" id="RU361279"/>
    </source>
</evidence>
<dbReference type="PANTHER" id="PTHR23407:SF1">
    <property type="entry name" value="5-FORMYLTETRAHYDROFOLATE CYCLO-LIGASE"/>
    <property type="match status" value="1"/>
</dbReference>
<proteinExistence type="inferred from homology"/>
<evidence type="ECO:0000313" key="6">
    <source>
        <dbReference type="Proteomes" id="UP000658980"/>
    </source>
</evidence>
<dbReference type="NCBIfam" id="TIGR02727">
    <property type="entry name" value="MTHFS_bact"/>
    <property type="match status" value="1"/>
</dbReference>
<dbReference type="Proteomes" id="UP000658980">
    <property type="component" value="Unassembled WGS sequence"/>
</dbReference>
<keyword evidence="4" id="KW-0479">Metal-binding</keyword>
<comment type="catalytic activity">
    <reaction evidence="4">
        <text>(6S)-5-formyl-5,6,7,8-tetrahydrofolate + ATP = (6R)-5,10-methenyltetrahydrofolate + ADP + phosphate</text>
        <dbReference type="Rhea" id="RHEA:10488"/>
        <dbReference type="ChEBI" id="CHEBI:30616"/>
        <dbReference type="ChEBI" id="CHEBI:43474"/>
        <dbReference type="ChEBI" id="CHEBI:57455"/>
        <dbReference type="ChEBI" id="CHEBI:57457"/>
        <dbReference type="ChEBI" id="CHEBI:456216"/>
        <dbReference type="EC" id="6.3.3.2"/>
    </reaction>
</comment>
<evidence type="ECO:0000256" key="1">
    <source>
        <dbReference type="ARBA" id="ARBA00010638"/>
    </source>
</evidence>
<dbReference type="Gene3D" id="3.40.50.10420">
    <property type="entry name" value="NagB/RpiA/CoA transferase-like"/>
    <property type="match status" value="1"/>
</dbReference>
<comment type="similarity">
    <text evidence="1 4">Belongs to the 5-formyltetrahydrofolate cyclo-ligase family.</text>
</comment>
<comment type="caution">
    <text evidence="5">The sequence shown here is derived from an EMBL/GenBank/DDBJ whole genome shotgun (WGS) entry which is preliminary data.</text>
</comment>
<protein>
    <recommendedName>
        <fullName evidence="4">5-formyltetrahydrofolate cyclo-ligase</fullName>
        <ecNumber evidence="4">6.3.3.2</ecNumber>
    </recommendedName>
</protein>
<sequence>MEKISQRKKVLALLNQMTEKEYRRKSEAIISRLLEDPAFLAAETIGMTISAYPEVDTLDLMEKCWAAGKKVAAPKCHPATRGMDFRIIDSLDQLEVVYMKLQEPIVSGTVYIKPEEIDLLIVPGVVFSKEGYRIGFGGGYYDRFLAFYKGATRSLAFDCQIADAIPVEVHDMPVQGIYTESGLIDTGAVDK</sequence>
<dbReference type="EMBL" id="JACSPU010000004">
    <property type="protein sequence ID" value="MBD8015699.1"/>
    <property type="molecule type" value="Genomic_DNA"/>
</dbReference>
<dbReference type="Pfam" id="PF01812">
    <property type="entry name" value="5-FTHF_cyc-lig"/>
    <property type="match status" value="1"/>
</dbReference>
<dbReference type="RefSeq" id="WP_191715864.1">
    <property type="nucleotide sequence ID" value="NZ_JACSPU010000004.1"/>
</dbReference>
<dbReference type="InterPro" id="IPR037171">
    <property type="entry name" value="NagB/RpiA_transferase-like"/>
</dbReference>
<dbReference type="PIRSF" id="PIRSF006806">
    <property type="entry name" value="FTHF_cligase"/>
    <property type="match status" value="1"/>
</dbReference>
<dbReference type="InterPro" id="IPR002698">
    <property type="entry name" value="FTHF_cligase"/>
</dbReference>
<keyword evidence="6" id="KW-1185">Reference proteome</keyword>
<dbReference type="EC" id="6.3.3.2" evidence="4"/>
<dbReference type="SUPFAM" id="SSF100950">
    <property type="entry name" value="NagB/RpiA/CoA transferase-like"/>
    <property type="match status" value="1"/>
</dbReference>
<dbReference type="GO" id="GO:0030272">
    <property type="term" value="F:5-formyltetrahydrofolate cyclo-ligase activity"/>
    <property type="evidence" value="ECO:0007669"/>
    <property type="project" value="UniProtKB-EC"/>
</dbReference>